<evidence type="ECO:0000259" key="6">
    <source>
        <dbReference type="Pfam" id="PF12323"/>
    </source>
</evidence>
<evidence type="ECO:0000313" key="9">
    <source>
        <dbReference type="Proteomes" id="UP000789405"/>
    </source>
</evidence>
<dbReference type="PANTHER" id="PTHR36172">
    <property type="match status" value="1"/>
</dbReference>
<feature type="transmembrane region" description="Helical" evidence="4">
    <location>
        <begin position="534"/>
        <end position="553"/>
    </location>
</feature>
<dbReference type="GO" id="GO:0046872">
    <property type="term" value="F:metal ion binding"/>
    <property type="evidence" value="ECO:0007669"/>
    <property type="project" value="UniProtKB-KW"/>
</dbReference>
<reference evidence="8" key="1">
    <citation type="submission" date="2021-06" db="EMBL/GenBank/DDBJ databases">
        <authorList>
            <person name="Kallberg Y."/>
            <person name="Tangrot J."/>
            <person name="Rosling A."/>
        </authorList>
    </citation>
    <scope>NUCLEOTIDE SEQUENCE</scope>
    <source>
        <strain evidence="8">MA453B</strain>
    </source>
</reference>
<dbReference type="Pfam" id="PF13411">
    <property type="entry name" value="MerR_1"/>
    <property type="match status" value="1"/>
</dbReference>
<feature type="domain" description="Transposase putative helix-turn-helix" evidence="6">
    <location>
        <begin position="67"/>
        <end position="103"/>
    </location>
</feature>
<accession>A0A9N9NWW2</accession>
<evidence type="ECO:0000256" key="3">
    <source>
        <dbReference type="ARBA" id="ARBA00023125"/>
    </source>
</evidence>
<keyword evidence="4" id="KW-0472">Membrane</keyword>
<dbReference type="Proteomes" id="UP000789405">
    <property type="component" value="Unassembled WGS sequence"/>
</dbReference>
<evidence type="ECO:0000256" key="2">
    <source>
        <dbReference type="ARBA" id="ARBA00022833"/>
    </source>
</evidence>
<feature type="domain" description="HTH merR-type" evidence="7">
    <location>
        <begin position="11"/>
        <end position="52"/>
    </location>
</feature>
<dbReference type="Gene3D" id="1.10.1660.10">
    <property type="match status" value="1"/>
</dbReference>
<keyword evidence="2" id="KW-0862">Zinc</keyword>
<dbReference type="OrthoDB" id="2413960at2759"/>
<dbReference type="InterPro" id="IPR051491">
    <property type="entry name" value="Recombinase/Transposase-rel"/>
</dbReference>
<evidence type="ECO:0000313" key="8">
    <source>
        <dbReference type="EMBL" id="CAG8768034.1"/>
    </source>
</evidence>
<gene>
    <name evidence="8" type="ORF">DERYTH_LOCUS18422</name>
</gene>
<keyword evidence="9" id="KW-1185">Reference proteome</keyword>
<dbReference type="Pfam" id="PF12323">
    <property type="entry name" value="HTH_OrfB_IS605"/>
    <property type="match status" value="1"/>
</dbReference>
<feature type="domain" description="Cas12f1-like TNB" evidence="5">
    <location>
        <begin position="306"/>
        <end position="356"/>
    </location>
</feature>
<dbReference type="GO" id="GO:0003677">
    <property type="term" value="F:DNA binding"/>
    <property type="evidence" value="ECO:0007669"/>
    <property type="project" value="UniProtKB-KW"/>
</dbReference>
<keyword evidence="1" id="KW-0479">Metal-binding</keyword>
<dbReference type="InterPro" id="IPR000551">
    <property type="entry name" value="MerR-type_HTH_dom"/>
</dbReference>
<keyword evidence="4" id="KW-0812">Transmembrane</keyword>
<dbReference type="GO" id="GO:0006355">
    <property type="term" value="P:regulation of DNA-templated transcription"/>
    <property type="evidence" value="ECO:0007669"/>
    <property type="project" value="InterPro"/>
</dbReference>
<comment type="caution">
    <text evidence="8">The sequence shown here is derived from an EMBL/GenBank/DDBJ whole genome shotgun (WGS) entry which is preliminary data.</text>
</comment>
<organism evidence="8 9">
    <name type="scientific">Dentiscutata erythropus</name>
    <dbReference type="NCBI Taxonomy" id="1348616"/>
    <lineage>
        <taxon>Eukaryota</taxon>
        <taxon>Fungi</taxon>
        <taxon>Fungi incertae sedis</taxon>
        <taxon>Mucoromycota</taxon>
        <taxon>Glomeromycotina</taxon>
        <taxon>Glomeromycetes</taxon>
        <taxon>Diversisporales</taxon>
        <taxon>Gigasporaceae</taxon>
        <taxon>Dentiscutata</taxon>
    </lineage>
</organism>
<dbReference type="InterPro" id="IPR009061">
    <property type="entry name" value="DNA-bd_dom_put_sf"/>
</dbReference>
<evidence type="ECO:0000259" key="7">
    <source>
        <dbReference type="Pfam" id="PF13411"/>
    </source>
</evidence>
<dbReference type="PANTHER" id="PTHR36172:SF1">
    <property type="entry name" value="RESOLVASE-RELATED"/>
    <property type="match status" value="1"/>
</dbReference>
<name>A0A9N9NWW2_9GLOM</name>
<evidence type="ECO:0000256" key="1">
    <source>
        <dbReference type="ARBA" id="ARBA00022723"/>
    </source>
</evidence>
<dbReference type="InterPro" id="IPR010095">
    <property type="entry name" value="Cas12f1-like_TNB"/>
</dbReference>
<evidence type="ECO:0000259" key="5">
    <source>
        <dbReference type="Pfam" id="PF07282"/>
    </source>
</evidence>
<dbReference type="SUPFAM" id="SSF46955">
    <property type="entry name" value="Putative DNA-binding domain"/>
    <property type="match status" value="1"/>
</dbReference>
<keyword evidence="3" id="KW-0238">DNA-binding</keyword>
<evidence type="ECO:0000256" key="4">
    <source>
        <dbReference type="SAM" id="Phobius"/>
    </source>
</evidence>
<keyword evidence="4" id="KW-1133">Transmembrane helix</keyword>
<dbReference type="EMBL" id="CAJVPY010018671">
    <property type="protein sequence ID" value="CAG8768034.1"/>
    <property type="molecule type" value="Genomic_DNA"/>
</dbReference>
<dbReference type="AlphaFoldDB" id="A0A9N9NWW2"/>
<dbReference type="Pfam" id="PF07282">
    <property type="entry name" value="Cas12f1-like_TNB"/>
    <property type="match status" value="1"/>
</dbReference>
<dbReference type="InterPro" id="IPR021027">
    <property type="entry name" value="Transposase_put_HTH"/>
</dbReference>
<sequence>MTTTKYHGAQEIRKTYEVSSETLRRWNNQGKISSIRTSGGKRLYSVTDVEKIFQEKLRTGNDEERLKTREIRMYPTPEEREKLKRWMGTVRWTYNKVLGMMQDDGISDMNIIRKHYLNDECFTNEELSWVKETPRENEIQNKKRSFANYLDTSKRLESKERCIRIPEDCDGVRKTTRNKSHRERNHEQIGSFLRVRVRTFMTGYDPDGRIVEWGNGDLNKIFRLSKKYDKLQKDKDLAIGRKNKRKRYKLKIKMYRIIVRIRNLINECHHQLARWLCENYKIILIPKFETSNMVLKNKRKIREFTSCKVIECTEEYTSKTCGNCGSINKKLGGSKIFRCESCSLEIDRDMNGARNILLKRITEVFSITFTYSSPYDKIENDALANITVKNDTFEEQDIKFFCRNGASLNCCPHLANRIAYENYSRCASIIIINNSGYNMTLDVVNLEDGRWVTSDDYGDDSIDINLQGYISYIIEDDRSSQFIISWEVSTLGPPMYYFGFLDGSYMQDYNVKFDYSLGETIYQVKIDKKTPFPMSWLIPISLFVFFITIPLCCQFMSNEQKVVGTVGQNSYNVSNANANDQPPPYHQIYP</sequence>
<proteinExistence type="predicted"/>
<protein>
    <submittedName>
        <fullName evidence="8">12453_t:CDS:1</fullName>
    </submittedName>
</protein>